<dbReference type="CDD" id="cd00371">
    <property type="entry name" value="HMA"/>
    <property type="match status" value="1"/>
</dbReference>
<sequence>MISQAIATNNGAQVKVRITCKRCKKDIMKAVSKLEGINNVSIDEEKELLTVVGEIDPVLIAEQLRKVKKFAGIVSVGPNKPPEPPKPQPPVCCTIPPVGCHPYPVCPVPVYCKDEYNPCSIL</sequence>
<evidence type="ECO:0000259" key="6">
    <source>
        <dbReference type="PROSITE" id="PS50846"/>
    </source>
</evidence>
<dbReference type="Proteomes" id="UP001345219">
    <property type="component" value="Chromosome 1"/>
</dbReference>
<comment type="caution">
    <text evidence="7">The sequence shown here is derived from an EMBL/GenBank/DDBJ whole genome shotgun (WGS) entry which is preliminary data.</text>
</comment>
<evidence type="ECO:0000313" key="8">
    <source>
        <dbReference type="Proteomes" id="UP001345219"/>
    </source>
</evidence>
<comment type="similarity">
    <text evidence="5">Belongs to the HIPP family.</text>
</comment>
<gene>
    <name evidence="7" type="ORF">SAY87_001534</name>
</gene>
<evidence type="ECO:0000256" key="4">
    <source>
        <dbReference type="ARBA" id="ARBA00023289"/>
    </source>
</evidence>
<protein>
    <recommendedName>
        <fullName evidence="6">HMA domain-containing protein</fullName>
    </recommendedName>
</protein>
<reference evidence="7 8" key="1">
    <citation type="journal article" date="2023" name="Hortic Res">
        <title>Pangenome of water caltrop reveals structural variations and asymmetric subgenome divergence after allopolyploidization.</title>
        <authorList>
            <person name="Zhang X."/>
            <person name="Chen Y."/>
            <person name="Wang L."/>
            <person name="Yuan Y."/>
            <person name="Fang M."/>
            <person name="Shi L."/>
            <person name="Lu R."/>
            <person name="Comes H.P."/>
            <person name="Ma Y."/>
            <person name="Chen Y."/>
            <person name="Huang G."/>
            <person name="Zhou Y."/>
            <person name="Zheng Z."/>
            <person name="Qiu Y."/>
        </authorList>
    </citation>
    <scope>NUCLEOTIDE SEQUENCE [LARGE SCALE GENOMIC DNA]</scope>
    <source>
        <tissue evidence="7">Roots</tissue>
    </source>
</reference>
<evidence type="ECO:0000256" key="5">
    <source>
        <dbReference type="ARBA" id="ARBA00024045"/>
    </source>
</evidence>
<dbReference type="PROSITE" id="PS50846">
    <property type="entry name" value="HMA_2"/>
    <property type="match status" value="1"/>
</dbReference>
<keyword evidence="3" id="KW-0449">Lipoprotein</keyword>
<dbReference type="InterPro" id="IPR006121">
    <property type="entry name" value="HMA_dom"/>
</dbReference>
<evidence type="ECO:0000256" key="1">
    <source>
        <dbReference type="ARBA" id="ARBA00022481"/>
    </source>
</evidence>
<dbReference type="SUPFAM" id="SSF55008">
    <property type="entry name" value="HMA, heavy metal-associated domain"/>
    <property type="match status" value="1"/>
</dbReference>
<keyword evidence="2" id="KW-0479">Metal-binding</keyword>
<name>A0AAN7GG98_9MYRT</name>
<dbReference type="InterPro" id="IPR036163">
    <property type="entry name" value="HMA_dom_sf"/>
</dbReference>
<keyword evidence="1" id="KW-0488">Methylation</keyword>
<evidence type="ECO:0000313" key="7">
    <source>
        <dbReference type="EMBL" id="KAK4743533.1"/>
    </source>
</evidence>
<feature type="domain" description="HMA" evidence="6">
    <location>
        <begin position="9"/>
        <end position="76"/>
    </location>
</feature>
<evidence type="ECO:0000256" key="3">
    <source>
        <dbReference type="ARBA" id="ARBA00023288"/>
    </source>
</evidence>
<dbReference type="InterPro" id="IPR051863">
    <property type="entry name" value="HIPP"/>
</dbReference>
<organism evidence="7 8">
    <name type="scientific">Trapa incisa</name>
    <dbReference type="NCBI Taxonomy" id="236973"/>
    <lineage>
        <taxon>Eukaryota</taxon>
        <taxon>Viridiplantae</taxon>
        <taxon>Streptophyta</taxon>
        <taxon>Embryophyta</taxon>
        <taxon>Tracheophyta</taxon>
        <taxon>Spermatophyta</taxon>
        <taxon>Magnoliopsida</taxon>
        <taxon>eudicotyledons</taxon>
        <taxon>Gunneridae</taxon>
        <taxon>Pentapetalae</taxon>
        <taxon>rosids</taxon>
        <taxon>malvids</taxon>
        <taxon>Myrtales</taxon>
        <taxon>Lythraceae</taxon>
        <taxon>Trapa</taxon>
    </lineage>
</organism>
<dbReference type="AlphaFoldDB" id="A0AAN7GG98"/>
<keyword evidence="8" id="KW-1185">Reference proteome</keyword>
<dbReference type="EMBL" id="JAXIOK010000023">
    <property type="protein sequence ID" value="KAK4743533.1"/>
    <property type="molecule type" value="Genomic_DNA"/>
</dbReference>
<evidence type="ECO:0000256" key="2">
    <source>
        <dbReference type="ARBA" id="ARBA00022723"/>
    </source>
</evidence>
<dbReference type="GO" id="GO:0046872">
    <property type="term" value="F:metal ion binding"/>
    <property type="evidence" value="ECO:0007669"/>
    <property type="project" value="UniProtKB-KW"/>
</dbReference>
<dbReference type="PANTHER" id="PTHR45811">
    <property type="entry name" value="COPPER TRANSPORT PROTEIN FAMILY-RELATED"/>
    <property type="match status" value="1"/>
</dbReference>
<dbReference type="PANTHER" id="PTHR45811:SF33">
    <property type="entry name" value="HEAVY METAL-ASSOCIATED ISOPRENYLATED PLANT PROTEIN 2-RELATED"/>
    <property type="match status" value="1"/>
</dbReference>
<proteinExistence type="inferred from homology"/>
<dbReference type="Gene3D" id="3.30.70.100">
    <property type="match status" value="1"/>
</dbReference>
<dbReference type="Pfam" id="PF00403">
    <property type="entry name" value="HMA"/>
    <property type="match status" value="1"/>
</dbReference>
<keyword evidence="4" id="KW-0636">Prenylation</keyword>
<accession>A0AAN7GG98</accession>